<organism evidence="5 6">
    <name type="scientific">Klebsiella aerogenes</name>
    <name type="common">Enterobacter aerogenes</name>
    <dbReference type="NCBI Taxonomy" id="548"/>
    <lineage>
        <taxon>Bacteria</taxon>
        <taxon>Pseudomonadati</taxon>
        <taxon>Pseudomonadota</taxon>
        <taxon>Gammaproteobacteria</taxon>
        <taxon>Enterobacterales</taxon>
        <taxon>Enterobacteriaceae</taxon>
        <taxon>Klebsiella/Raoultella group</taxon>
        <taxon>Klebsiella</taxon>
    </lineage>
</organism>
<dbReference type="NCBIfam" id="TIGR00254">
    <property type="entry name" value="GGDEF"/>
    <property type="match status" value="1"/>
</dbReference>
<comment type="caution">
    <text evidence="5">The sequence shown here is derived from an EMBL/GenBank/DDBJ whole genome shotgun (WGS) entry which is preliminary data.</text>
</comment>
<evidence type="ECO:0000256" key="1">
    <source>
        <dbReference type="SAM" id="Phobius"/>
    </source>
</evidence>
<dbReference type="OMA" id="VCQYIGR"/>
<dbReference type="Pfam" id="PF00563">
    <property type="entry name" value="EAL"/>
    <property type="match status" value="1"/>
</dbReference>
<dbReference type="Gene3D" id="3.20.20.450">
    <property type="entry name" value="EAL domain"/>
    <property type="match status" value="1"/>
</dbReference>
<reference evidence="5" key="1">
    <citation type="journal article" date="2023" name="J. Hosp. Infect.">
        <title>Cross-contamination of carbapenem-resistant Gram-negative bacteria between patients and hospital environment in the first year of a newly built surgical ward.</title>
        <authorList>
            <person name="Boutin S."/>
            <person name="Scherrer M."/>
            <person name="Spath I."/>
            <person name="Kocer K."/>
            <person name="Heeg K."/>
            <person name="Nurjadi D."/>
        </authorList>
    </citation>
    <scope>NUCLEOTIDE SEQUENCE</scope>
    <source>
        <strain evidence="5">KE10384</strain>
    </source>
</reference>
<feature type="domain" description="GGDEF" evidence="3">
    <location>
        <begin position="254"/>
        <end position="387"/>
    </location>
</feature>
<dbReference type="InterPro" id="IPR050706">
    <property type="entry name" value="Cyclic-di-GMP_PDE-like"/>
</dbReference>
<gene>
    <name evidence="5" type="primary">csrD</name>
    <name evidence="5" type="ORF">PZT46_04605</name>
    <name evidence="4" type="ORF">SJ059_07570</name>
</gene>
<dbReference type="SMART" id="SM00052">
    <property type="entry name" value="EAL"/>
    <property type="match status" value="1"/>
</dbReference>
<dbReference type="InterPro" id="IPR029787">
    <property type="entry name" value="Nucleotide_cyclase"/>
</dbReference>
<dbReference type="Pfam" id="PF17157">
    <property type="entry name" value="GAPES4"/>
    <property type="match status" value="1"/>
</dbReference>
<name>A0A0F1K5N7_KLEAE</name>
<accession>A0A157URI5</accession>
<dbReference type="EMBL" id="JAWZZT010000004">
    <property type="protein sequence ID" value="MDX7014334.1"/>
    <property type="molecule type" value="Genomic_DNA"/>
</dbReference>
<dbReference type="Proteomes" id="UP001279012">
    <property type="component" value="Unassembled WGS sequence"/>
</dbReference>
<evidence type="ECO:0000313" key="5">
    <source>
        <dbReference type="EMBL" id="MEA8798539.1"/>
    </source>
</evidence>
<dbReference type="InterPro" id="IPR033423">
    <property type="entry name" value="GAPES4"/>
</dbReference>
<dbReference type="RefSeq" id="WP_015369461.1">
    <property type="nucleotide sequence ID" value="NZ_BGNX01000004.1"/>
</dbReference>
<dbReference type="NCBIfam" id="NF008281">
    <property type="entry name" value="PRK11059.1"/>
    <property type="match status" value="1"/>
</dbReference>
<dbReference type="PANTHER" id="PTHR33121">
    <property type="entry name" value="CYCLIC DI-GMP PHOSPHODIESTERASE PDEF"/>
    <property type="match status" value="1"/>
</dbReference>
<accession>A0A0F1K5N7</accession>
<dbReference type="FunFam" id="3.30.70.270:FF:000027">
    <property type="entry name" value="RNase E specificity factor CsrD"/>
    <property type="match status" value="1"/>
</dbReference>
<evidence type="ECO:0000259" key="3">
    <source>
        <dbReference type="PROSITE" id="PS50887"/>
    </source>
</evidence>
<feature type="transmembrane region" description="Helical" evidence="1">
    <location>
        <begin position="134"/>
        <end position="155"/>
    </location>
</feature>
<evidence type="ECO:0000259" key="2">
    <source>
        <dbReference type="PROSITE" id="PS50883"/>
    </source>
</evidence>
<dbReference type="PROSITE" id="PS50887">
    <property type="entry name" value="GGDEF"/>
    <property type="match status" value="1"/>
</dbReference>
<keyword evidence="1" id="KW-1133">Transmembrane helix</keyword>
<dbReference type="Proteomes" id="UP001303386">
    <property type="component" value="Unassembled WGS sequence"/>
</dbReference>
<dbReference type="InterPro" id="IPR000160">
    <property type="entry name" value="GGDEF_dom"/>
</dbReference>
<reference evidence="4" key="2">
    <citation type="submission" date="2023-11" db="EMBL/GenBank/DDBJ databases">
        <title>Detection of rare carbapenemases in Enterobacterales - comparison of two colorimetric and two CIM-based carbapenemase assays.</title>
        <authorList>
            <person name="Schaffarczyk L."/>
            <person name="Noster J."/>
            <person name="Stelzer Y."/>
            <person name="Sattler J."/>
            <person name="Gatermann S."/>
            <person name="Hamprecht A."/>
        </authorList>
    </citation>
    <scope>NUCLEOTIDE SEQUENCE</scope>
    <source>
        <strain evidence="4">CIM-Cont-037</strain>
    </source>
</reference>
<feature type="transmembrane region" description="Helical" evidence="1">
    <location>
        <begin position="7"/>
        <end position="31"/>
    </location>
</feature>
<dbReference type="CDD" id="cd01948">
    <property type="entry name" value="EAL"/>
    <property type="match status" value="1"/>
</dbReference>
<dbReference type="InterPro" id="IPR035919">
    <property type="entry name" value="EAL_sf"/>
</dbReference>
<dbReference type="GeneID" id="93314061"/>
<dbReference type="Gene3D" id="3.30.70.270">
    <property type="match status" value="1"/>
</dbReference>
<proteinExistence type="predicted"/>
<dbReference type="SUPFAM" id="SSF141868">
    <property type="entry name" value="EAL domain-like"/>
    <property type="match status" value="1"/>
</dbReference>
<dbReference type="PROSITE" id="PS50883">
    <property type="entry name" value="EAL"/>
    <property type="match status" value="1"/>
</dbReference>
<dbReference type="EMBL" id="JARELW010000002">
    <property type="protein sequence ID" value="MEA8798539.1"/>
    <property type="molecule type" value="Genomic_DNA"/>
</dbReference>
<dbReference type="SUPFAM" id="SSF55073">
    <property type="entry name" value="Nucleotide cyclase"/>
    <property type="match status" value="1"/>
</dbReference>
<keyword evidence="1" id="KW-0812">Transmembrane</keyword>
<evidence type="ECO:0000313" key="4">
    <source>
        <dbReference type="EMBL" id="MDX7014334.1"/>
    </source>
</evidence>
<dbReference type="SMART" id="SM00267">
    <property type="entry name" value="GGDEF"/>
    <property type="match status" value="1"/>
</dbReference>
<feature type="domain" description="EAL" evidence="2">
    <location>
        <begin position="396"/>
        <end position="644"/>
    </location>
</feature>
<dbReference type="InterPro" id="IPR001633">
    <property type="entry name" value="EAL_dom"/>
</dbReference>
<protein>
    <submittedName>
        <fullName evidence="5">RNase E specificity factor CsrD</fullName>
    </submittedName>
</protein>
<dbReference type="CDD" id="cd01949">
    <property type="entry name" value="GGDEF"/>
    <property type="match status" value="1"/>
</dbReference>
<dbReference type="InterPro" id="IPR043128">
    <property type="entry name" value="Rev_trsase/Diguanyl_cyclase"/>
</dbReference>
<keyword evidence="1" id="KW-0472">Membrane</keyword>
<dbReference type="AlphaFoldDB" id="A0A0F1K5N7"/>
<sequence length="646" mass="73542">MRLTTKFSAFVTLLTSLTIFVTLIGASLSFYNGIQIKVENRVQAVATMLDSRLVTTSFEKLEPQMDELLTPVEVEHIDFLLNGKSLYSHTRGDSYRPLGSNNQYREMTVPSLKHPGISIRLVYMDPMVNYFRSLHVTAPLSFAIGFMVLIIFFSIRWIRRQLAGQELLELRARRILSGERGPQVRGSVHEWPASTSSALDMLLSELQFASDQRSRMDTLIRSYAAQDSKTGLNNRLFFDNQLATLLDDQEKVGAHGIVMMIRLPEFDLLRDNWGRAAAEEHYFTLINLLSTFIMRYPGSLLARYHRSDFAVLLPHRTLKEADSIAGQLLKAMDALPSTRVLDKDDTMHIGICAFRSGQSTSQVMEHAEAATRNAVLQGSNSWAVYDDSLPEKGRGNVRWRTLIEQMLSRGGPRLYQKPAVMRDGRVHHRELMCRIYDGKEEVIAAEYMPMVQQFGLAEEYDRLQITRLLPLLSYWPDQTLALQVTVESLIRPRFQRWLRDTMMQCEKSQRRRIIFELAEADVCQYIGRLHPVMRLINALGIRVAVVQAGLTLVGTSWIKQLDVEVIKLHQGLSRNIEKRSENQLLVQSLVEACKGMPVQVFATGVRSRSEWQVLSQCGVTGGQGEFFAASQPLDTNVKKYSQRYSV</sequence>
<dbReference type="PANTHER" id="PTHR33121:SF32">
    <property type="entry name" value="RNASE E SPECIFICITY FACTOR CSRD"/>
    <property type="match status" value="1"/>
</dbReference>
<dbReference type="Pfam" id="PF00990">
    <property type="entry name" value="GGDEF"/>
    <property type="match status" value="1"/>
</dbReference>
<dbReference type="GO" id="GO:0071111">
    <property type="term" value="F:cyclic-guanylate-specific phosphodiesterase activity"/>
    <property type="evidence" value="ECO:0007669"/>
    <property type="project" value="InterPro"/>
</dbReference>
<evidence type="ECO:0000313" key="6">
    <source>
        <dbReference type="Proteomes" id="UP001303386"/>
    </source>
</evidence>